<dbReference type="Proteomes" id="UP000054516">
    <property type="component" value="Unassembled WGS sequence"/>
</dbReference>
<dbReference type="PANTHER" id="PTHR33048">
    <property type="entry name" value="PTH11-LIKE INTEGRAL MEMBRANE PROTEIN (AFU_ORTHOLOGUE AFUA_5G11245)"/>
    <property type="match status" value="1"/>
</dbReference>
<feature type="transmembrane region" description="Helical" evidence="6">
    <location>
        <begin position="144"/>
        <end position="172"/>
    </location>
</feature>
<dbReference type="EMBL" id="DF977513">
    <property type="protein sequence ID" value="GAP82405.1"/>
    <property type="molecule type" value="Genomic_DNA"/>
</dbReference>
<keyword evidence="9" id="KW-1185">Reference proteome</keyword>
<feature type="transmembrane region" description="Helical" evidence="6">
    <location>
        <begin position="28"/>
        <end position="53"/>
    </location>
</feature>
<evidence type="ECO:0000259" key="7">
    <source>
        <dbReference type="Pfam" id="PF20684"/>
    </source>
</evidence>
<feature type="transmembrane region" description="Helical" evidence="6">
    <location>
        <begin position="229"/>
        <end position="254"/>
    </location>
</feature>
<dbReference type="STRING" id="77044.A0A1W2TAK3"/>
<keyword evidence="4 6" id="KW-0472">Membrane</keyword>
<dbReference type="Pfam" id="PF20684">
    <property type="entry name" value="Fung_rhodopsin"/>
    <property type="match status" value="1"/>
</dbReference>
<name>A0A1W2TAK3_ROSNE</name>
<sequence length="420" mass="46202">MDQLDLSQIPGAKPPPGVIPNFDNPYSLAPVCLIVISITLPLTVVFLGLRLYVRLRVKRTTGADDVLCAISVPLVISFCGITLSFLNNPVGPHQWNVPLSKITLLFQQLTVVSLVIYALGCLTVKCTLLLLYMRIFSPNPRARVMIWAGLIFIVTFYTISVIVSLATCLPRASDGGWLSQSRGSRCEKEDELFAEVQGIVGAITDIYVFIIPMTLLAKLRLSRKRKIGVYGIFFTGFLACVVSIINAVFRFIVFGSGDALWNEVPIYALCAAELNFGLLCACMPVVFVVFKGFGSKTVSWAAKIRSWTTRSKFDTDMDLYSAVEEGSLPSIPRGTLHGLRSFVRRAYRTGHTDTELTLTPSTQGEVHTHVSVDDEYHAHLQRPHAPAASRDGQGLKTWRLHRVYGPATATTKSGIAAPHK</sequence>
<evidence type="ECO:0000256" key="3">
    <source>
        <dbReference type="ARBA" id="ARBA00022989"/>
    </source>
</evidence>
<keyword evidence="2 6" id="KW-0812">Transmembrane</keyword>
<gene>
    <name evidence="8" type="ORF">SAMD00023353_6800010</name>
</gene>
<reference evidence="8" key="1">
    <citation type="submission" date="2016-03" db="EMBL/GenBank/DDBJ databases">
        <title>Draft genome sequence of Rosellinia necatrix.</title>
        <authorList>
            <person name="Kanematsu S."/>
        </authorList>
    </citation>
    <scope>NUCLEOTIDE SEQUENCE [LARGE SCALE GENOMIC DNA]</scope>
    <source>
        <strain evidence="8">W97</strain>
    </source>
</reference>
<dbReference type="InterPro" id="IPR049326">
    <property type="entry name" value="Rhodopsin_dom_fungi"/>
</dbReference>
<feature type="transmembrane region" description="Helical" evidence="6">
    <location>
        <begin position="266"/>
        <end position="290"/>
    </location>
</feature>
<organism evidence="8">
    <name type="scientific">Rosellinia necatrix</name>
    <name type="common">White root-rot fungus</name>
    <dbReference type="NCBI Taxonomy" id="77044"/>
    <lineage>
        <taxon>Eukaryota</taxon>
        <taxon>Fungi</taxon>
        <taxon>Dikarya</taxon>
        <taxon>Ascomycota</taxon>
        <taxon>Pezizomycotina</taxon>
        <taxon>Sordariomycetes</taxon>
        <taxon>Xylariomycetidae</taxon>
        <taxon>Xylariales</taxon>
        <taxon>Xylariaceae</taxon>
        <taxon>Rosellinia</taxon>
    </lineage>
</organism>
<dbReference type="PANTHER" id="PTHR33048:SF158">
    <property type="entry name" value="MEMBRANE PROTEIN PTH11-LIKE, PUTATIVE-RELATED"/>
    <property type="match status" value="1"/>
</dbReference>
<dbReference type="OMA" id="SIDMDYH"/>
<feature type="transmembrane region" description="Helical" evidence="6">
    <location>
        <begin position="106"/>
        <end position="132"/>
    </location>
</feature>
<evidence type="ECO:0000256" key="1">
    <source>
        <dbReference type="ARBA" id="ARBA00004141"/>
    </source>
</evidence>
<dbReference type="AlphaFoldDB" id="A0A1W2TAK3"/>
<evidence type="ECO:0000313" key="8">
    <source>
        <dbReference type="EMBL" id="GAP82405.1"/>
    </source>
</evidence>
<evidence type="ECO:0000256" key="6">
    <source>
        <dbReference type="SAM" id="Phobius"/>
    </source>
</evidence>
<accession>A0A1W2TAK3</accession>
<feature type="transmembrane region" description="Helical" evidence="6">
    <location>
        <begin position="65"/>
        <end position="86"/>
    </location>
</feature>
<dbReference type="GO" id="GO:0016020">
    <property type="term" value="C:membrane"/>
    <property type="evidence" value="ECO:0007669"/>
    <property type="project" value="UniProtKB-SubCell"/>
</dbReference>
<dbReference type="OrthoDB" id="444631at2759"/>
<evidence type="ECO:0000256" key="2">
    <source>
        <dbReference type="ARBA" id="ARBA00022692"/>
    </source>
</evidence>
<keyword evidence="3 6" id="KW-1133">Transmembrane helix</keyword>
<dbReference type="InterPro" id="IPR052337">
    <property type="entry name" value="SAT4-like"/>
</dbReference>
<feature type="transmembrane region" description="Helical" evidence="6">
    <location>
        <begin position="192"/>
        <end position="217"/>
    </location>
</feature>
<feature type="domain" description="Rhodopsin" evidence="7">
    <location>
        <begin position="49"/>
        <end position="289"/>
    </location>
</feature>
<protein>
    <submittedName>
        <fullName evidence="8">Putative integral membrane protein</fullName>
    </submittedName>
</protein>
<evidence type="ECO:0000256" key="4">
    <source>
        <dbReference type="ARBA" id="ARBA00023136"/>
    </source>
</evidence>
<proteinExistence type="inferred from homology"/>
<evidence type="ECO:0000256" key="5">
    <source>
        <dbReference type="ARBA" id="ARBA00038359"/>
    </source>
</evidence>
<comment type="subcellular location">
    <subcellularLocation>
        <location evidence="1">Membrane</location>
        <topology evidence="1">Multi-pass membrane protein</topology>
    </subcellularLocation>
</comment>
<comment type="similarity">
    <text evidence="5">Belongs to the SAT4 family.</text>
</comment>
<evidence type="ECO:0000313" key="9">
    <source>
        <dbReference type="Proteomes" id="UP000054516"/>
    </source>
</evidence>